<keyword evidence="8" id="KW-1185">Reference proteome</keyword>
<accession>A0A0A7MER9</accession>
<comment type="similarity">
    <text evidence="2">Belongs to the chordopoxvirinae VLTF-1 family.</text>
</comment>
<evidence type="ECO:0000256" key="5">
    <source>
        <dbReference type="ARBA" id="ARBA00023159"/>
    </source>
</evidence>
<evidence type="ECO:0000256" key="2">
    <source>
        <dbReference type="ARBA" id="ARBA00010262"/>
    </source>
</evidence>
<sequence length="266" mass="30560">MALRIKLEKLKQIVTYFSEFSEEVSINIDVGDGLMYIFAALGGSVNIWTIIPLSASVVYDGEVSRVFNLPVLKVKSCLCSFHPDAVVCIDPDLEDNVIRLSSHHVVSVDCENEPIAHRTNTAICLGINQRKSYVFNFRRYEEKCCGRTIVNLDLLLGFIKCIHQYQFITVCFRDKKMVMHTPGKVDNFFREYSMTEWAPDLERFAFKIPISAINKLRGFKKRVVMFEARVVMDADDNIIGMLFTDRVGMYRVNVFMSFQDRCLSSD</sequence>
<organism evidence="7 8">
    <name type="scientific">Parapoxvirus red deer/HL953</name>
    <dbReference type="NCBI Taxonomy" id="1579460"/>
    <lineage>
        <taxon>Viruses</taxon>
        <taxon>Varidnaviria</taxon>
        <taxon>Bamfordvirae</taxon>
        <taxon>Nucleocytoviricota</taxon>
        <taxon>Pokkesviricetes</taxon>
        <taxon>Chitovirales</taxon>
        <taxon>Poxviridae</taxon>
        <taxon>Chordopoxvirinae</taxon>
        <taxon>Parapoxvirus</taxon>
        <taxon>Parapoxvirus reddeerpox</taxon>
        <taxon>Red deerpox virus</taxon>
    </lineage>
</organism>
<keyword evidence="5" id="KW-0010">Activator</keyword>
<dbReference type="EMBL" id="KM502564">
    <property type="protein sequence ID" value="AIZ77296.1"/>
    <property type="molecule type" value="Genomic_DNA"/>
</dbReference>
<proteinExistence type="inferred from homology"/>
<dbReference type="OrthoDB" id="6038at10239"/>
<evidence type="ECO:0000256" key="6">
    <source>
        <dbReference type="ARBA" id="ARBA00023163"/>
    </source>
</evidence>
<reference evidence="7 8" key="1">
    <citation type="submission" date="2014-09" db="EMBL/GenBank/DDBJ databases">
        <title>Parapoxvirus (PPV) of red deer reveals sub-clinical infection and confirms a unique species.</title>
        <authorList>
            <person name="Friederichs S."/>
            <person name="Stefan K."/>
            <person name="Helmut B."/>
            <person name="Heike L."/>
            <person name="Mathias B."/>
        </authorList>
    </citation>
    <scope>NUCLEOTIDE SEQUENCE [LARGE SCALE GENOMIC DNA]</scope>
    <source>
        <strain evidence="7">HL953</strain>
    </source>
</reference>
<comment type="function">
    <text evidence="1">Associates with RNA polymerase to initiate transcription from late gene promoters.</text>
</comment>
<dbReference type="RefSeq" id="YP_009112784.1">
    <property type="nucleotide sequence ID" value="NC_025963.1"/>
</dbReference>
<evidence type="ECO:0000313" key="7">
    <source>
        <dbReference type="EMBL" id="AIZ77296.1"/>
    </source>
</evidence>
<dbReference type="InterPro" id="IPR005022">
    <property type="entry name" value="Pox_TAP"/>
</dbReference>
<keyword evidence="4" id="KW-0805">Transcription regulation</keyword>
<dbReference type="Pfam" id="PF03355">
    <property type="entry name" value="Pox_TAP"/>
    <property type="match status" value="1"/>
</dbReference>
<protein>
    <recommendedName>
        <fullName evidence="3">Late transcription factor 1</fullName>
    </recommendedName>
</protein>
<evidence type="ECO:0000256" key="1">
    <source>
        <dbReference type="ARBA" id="ARBA00002574"/>
    </source>
</evidence>
<name>A0A0A7MER9_9POXV</name>
<evidence type="ECO:0000256" key="4">
    <source>
        <dbReference type="ARBA" id="ARBA00023015"/>
    </source>
</evidence>
<keyword evidence="6" id="KW-0804">Transcription</keyword>
<dbReference type="KEGG" id="vg:22647443"/>
<dbReference type="GO" id="GO:0006355">
    <property type="term" value="P:regulation of DNA-templated transcription"/>
    <property type="evidence" value="ECO:0007669"/>
    <property type="project" value="InterPro"/>
</dbReference>
<dbReference type="Proteomes" id="UP000107385">
    <property type="component" value="Segment"/>
</dbReference>
<evidence type="ECO:0000313" key="8">
    <source>
        <dbReference type="Proteomes" id="UP000107385"/>
    </source>
</evidence>
<evidence type="ECO:0000256" key="3">
    <source>
        <dbReference type="ARBA" id="ARBA00014311"/>
    </source>
</evidence>
<dbReference type="GeneID" id="22647443"/>